<keyword evidence="1" id="KW-0812">Transmembrane</keyword>
<feature type="transmembrane region" description="Helical" evidence="1">
    <location>
        <begin position="141"/>
        <end position="162"/>
    </location>
</feature>
<organism evidence="2 3">
    <name type="scientific">Armillaria tabescens</name>
    <name type="common">Ringless honey mushroom</name>
    <name type="synonym">Agaricus tabescens</name>
    <dbReference type="NCBI Taxonomy" id="1929756"/>
    <lineage>
        <taxon>Eukaryota</taxon>
        <taxon>Fungi</taxon>
        <taxon>Dikarya</taxon>
        <taxon>Basidiomycota</taxon>
        <taxon>Agaricomycotina</taxon>
        <taxon>Agaricomycetes</taxon>
        <taxon>Agaricomycetidae</taxon>
        <taxon>Agaricales</taxon>
        <taxon>Marasmiineae</taxon>
        <taxon>Physalacriaceae</taxon>
        <taxon>Desarmillaria</taxon>
    </lineage>
</organism>
<keyword evidence="1" id="KW-1133">Transmembrane helix</keyword>
<dbReference type="RefSeq" id="XP_060329225.1">
    <property type="nucleotide sequence ID" value="XM_060482571.1"/>
</dbReference>
<feature type="transmembrane region" description="Helical" evidence="1">
    <location>
        <begin position="218"/>
        <end position="239"/>
    </location>
</feature>
<dbReference type="GeneID" id="85366119"/>
<feature type="transmembrane region" description="Helical" evidence="1">
    <location>
        <begin position="183"/>
        <end position="206"/>
    </location>
</feature>
<evidence type="ECO:0000313" key="3">
    <source>
        <dbReference type="Proteomes" id="UP001175211"/>
    </source>
</evidence>
<evidence type="ECO:0000313" key="2">
    <source>
        <dbReference type="EMBL" id="KAK0455715.1"/>
    </source>
</evidence>
<accession>A0AA39K949</accession>
<protein>
    <submittedName>
        <fullName evidence="2">Uncharacterized protein</fullName>
    </submittedName>
</protein>
<reference evidence="2" key="1">
    <citation type="submission" date="2023-06" db="EMBL/GenBank/DDBJ databases">
        <authorList>
            <consortium name="Lawrence Berkeley National Laboratory"/>
            <person name="Ahrendt S."/>
            <person name="Sahu N."/>
            <person name="Indic B."/>
            <person name="Wong-Bajracharya J."/>
            <person name="Merenyi Z."/>
            <person name="Ke H.-M."/>
            <person name="Monk M."/>
            <person name="Kocsube S."/>
            <person name="Drula E."/>
            <person name="Lipzen A."/>
            <person name="Balint B."/>
            <person name="Henrissat B."/>
            <person name="Andreopoulos B."/>
            <person name="Martin F.M."/>
            <person name="Harder C.B."/>
            <person name="Rigling D."/>
            <person name="Ford K.L."/>
            <person name="Foster G.D."/>
            <person name="Pangilinan J."/>
            <person name="Papanicolaou A."/>
            <person name="Barry K."/>
            <person name="LaButti K."/>
            <person name="Viragh M."/>
            <person name="Koriabine M."/>
            <person name="Yan M."/>
            <person name="Riley R."/>
            <person name="Champramary S."/>
            <person name="Plett K.L."/>
            <person name="Tsai I.J."/>
            <person name="Slot J."/>
            <person name="Sipos G."/>
            <person name="Plett J."/>
            <person name="Nagy L.G."/>
            <person name="Grigoriev I.V."/>
        </authorList>
    </citation>
    <scope>NUCLEOTIDE SEQUENCE</scope>
    <source>
        <strain evidence="2">CCBAS 213</strain>
    </source>
</reference>
<keyword evidence="1" id="KW-0472">Membrane</keyword>
<sequence length="317" mass="35753">MDSSSSSQQQQQPSFSPNPLVPQAILLLALFNEPISSRILQANAFMKIFYSLFLLCHRIFTISLLLYASTKLFVYVVSSLAFAAGYDAKHRDGRQPDRWTAREMAASLHWMIAFALSSAAWSRPSGSSSIWGTLEEIIAVLPFALCAPPVTIQMLSILAYAVRTYLWSRDRAKQNNISRPLPFPTFEYVLTTVLSIVAIIMAVAVARMDSVYNREGPGYFRNLCAILSVILKVFAWSHFDRTIVCLLFPYSRLGSWAEGGSSTGTKCYSDQFVRDVSTLKKYLICTKRHGFPFFQPKQYMTSILFLMATRLHYTPLA</sequence>
<proteinExistence type="predicted"/>
<dbReference type="EMBL" id="JAUEPS010000024">
    <property type="protein sequence ID" value="KAK0455715.1"/>
    <property type="molecule type" value="Genomic_DNA"/>
</dbReference>
<dbReference type="AlphaFoldDB" id="A0AA39K949"/>
<keyword evidence="3" id="KW-1185">Reference proteome</keyword>
<feature type="transmembrane region" description="Helical" evidence="1">
    <location>
        <begin position="72"/>
        <end position="88"/>
    </location>
</feature>
<feature type="transmembrane region" description="Helical" evidence="1">
    <location>
        <begin position="100"/>
        <end position="121"/>
    </location>
</feature>
<name>A0AA39K949_ARMTA</name>
<comment type="caution">
    <text evidence="2">The sequence shown here is derived from an EMBL/GenBank/DDBJ whole genome shotgun (WGS) entry which is preliminary data.</text>
</comment>
<evidence type="ECO:0000256" key="1">
    <source>
        <dbReference type="SAM" id="Phobius"/>
    </source>
</evidence>
<dbReference type="Proteomes" id="UP001175211">
    <property type="component" value="Unassembled WGS sequence"/>
</dbReference>
<gene>
    <name evidence="2" type="ORF">EV420DRAFT_557406</name>
</gene>